<dbReference type="Gene3D" id="1.20.1250.20">
    <property type="entry name" value="MFS general substrate transporter like domains"/>
    <property type="match status" value="1"/>
</dbReference>
<accession>A0A0D3KJD3</accession>
<name>A0A0D3KJD3_EMIH1</name>
<dbReference type="GeneID" id="17281139"/>
<evidence type="ECO:0000313" key="9">
    <source>
        <dbReference type="EnsemblProtists" id="EOD35868"/>
    </source>
</evidence>
<dbReference type="PaxDb" id="2903-EOD35868"/>
<dbReference type="GO" id="GO:0022857">
    <property type="term" value="F:transmembrane transporter activity"/>
    <property type="evidence" value="ECO:0007669"/>
    <property type="project" value="InterPro"/>
</dbReference>
<feature type="domain" description="Major facilitator superfamily (MFS) profile" evidence="8">
    <location>
        <begin position="1"/>
        <end position="279"/>
    </location>
</feature>
<evidence type="ECO:0000256" key="3">
    <source>
        <dbReference type="ARBA" id="ARBA00022692"/>
    </source>
</evidence>
<dbReference type="RefSeq" id="XP_005788297.1">
    <property type="nucleotide sequence ID" value="XM_005788240.1"/>
</dbReference>
<dbReference type="PANTHER" id="PTHR23511">
    <property type="entry name" value="SYNAPTIC VESICLE GLYCOPROTEIN 2"/>
    <property type="match status" value="1"/>
</dbReference>
<dbReference type="STRING" id="2903.R1DK42"/>
<evidence type="ECO:0000256" key="7">
    <source>
        <dbReference type="SAM" id="Phobius"/>
    </source>
</evidence>
<keyword evidence="4 7" id="KW-1133">Transmembrane helix</keyword>
<keyword evidence="10" id="KW-1185">Reference proteome</keyword>
<keyword evidence="3 7" id="KW-0812">Transmembrane</keyword>
<evidence type="ECO:0000256" key="4">
    <source>
        <dbReference type="ARBA" id="ARBA00022989"/>
    </source>
</evidence>
<dbReference type="HOGENOM" id="CLU_999629_0_0_1"/>
<feature type="transmembrane region" description="Helical" evidence="7">
    <location>
        <begin position="86"/>
        <end position="104"/>
    </location>
</feature>
<dbReference type="PANTHER" id="PTHR23511:SF34">
    <property type="entry name" value="SYNAPTIC VESICLE GLYCOPROTEIN 2"/>
    <property type="match status" value="1"/>
</dbReference>
<dbReference type="InterPro" id="IPR036259">
    <property type="entry name" value="MFS_trans_sf"/>
</dbReference>
<evidence type="ECO:0000256" key="6">
    <source>
        <dbReference type="SAM" id="MobiDB-lite"/>
    </source>
</evidence>
<proteinExistence type="predicted"/>
<evidence type="ECO:0000256" key="1">
    <source>
        <dbReference type="ARBA" id="ARBA00004141"/>
    </source>
</evidence>
<dbReference type="KEGG" id="ehx:EMIHUDRAFT_440874"/>
<reference evidence="9" key="2">
    <citation type="submission" date="2024-10" db="UniProtKB">
        <authorList>
            <consortium name="EnsemblProtists"/>
        </authorList>
    </citation>
    <scope>IDENTIFICATION</scope>
</reference>
<reference evidence="10" key="1">
    <citation type="journal article" date="2013" name="Nature">
        <title>Pan genome of the phytoplankton Emiliania underpins its global distribution.</title>
        <authorList>
            <person name="Read B.A."/>
            <person name="Kegel J."/>
            <person name="Klute M.J."/>
            <person name="Kuo A."/>
            <person name="Lefebvre S.C."/>
            <person name="Maumus F."/>
            <person name="Mayer C."/>
            <person name="Miller J."/>
            <person name="Monier A."/>
            <person name="Salamov A."/>
            <person name="Young J."/>
            <person name="Aguilar M."/>
            <person name="Claverie J.M."/>
            <person name="Frickenhaus S."/>
            <person name="Gonzalez K."/>
            <person name="Herman E.K."/>
            <person name="Lin Y.C."/>
            <person name="Napier J."/>
            <person name="Ogata H."/>
            <person name="Sarno A.F."/>
            <person name="Shmutz J."/>
            <person name="Schroeder D."/>
            <person name="de Vargas C."/>
            <person name="Verret F."/>
            <person name="von Dassow P."/>
            <person name="Valentin K."/>
            <person name="Van de Peer Y."/>
            <person name="Wheeler G."/>
            <person name="Dacks J.B."/>
            <person name="Delwiche C.F."/>
            <person name="Dyhrman S.T."/>
            <person name="Glockner G."/>
            <person name="John U."/>
            <person name="Richards T."/>
            <person name="Worden A.Z."/>
            <person name="Zhang X."/>
            <person name="Grigoriev I.V."/>
            <person name="Allen A.E."/>
            <person name="Bidle K."/>
            <person name="Borodovsky M."/>
            <person name="Bowler C."/>
            <person name="Brownlee C."/>
            <person name="Cock J.M."/>
            <person name="Elias M."/>
            <person name="Gladyshev V.N."/>
            <person name="Groth M."/>
            <person name="Guda C."/>
            <person name="Hadaegh A."/>
            <person name="Iglesias-Rodriguez M.D."/>
            <person name="Jenkins J."/>
            <person name="Jones B.M."/>
            <person name="Lawson T."/>
            <person name="Leese F."/>
            <person name="Lindquist E."/>
            <person name="Lobanov A."/>
            <person name="Lomsadze A."/>
            <person name="Malik S.B."/>
            <person name="Marsh M.E."/>
            <person name="Mackinder L."/>
            <person name="Mock T."/>
            <person name="Mueller-Roeber B."/>
            <person name="Pagarete A."/>
            <person name="Parker M."/>
            <person name="Probert I."/>
            <person name="Quesneville H."/>
            <person name="Raines C."/>
            <person name="Rensing S.A."/>
            <person name="Riano-Pachon D.M."/>
            <person name="Richier S."/>
            <person name="Rokitta S."/>
            <person name="Shiraiwa Y."/>
            <person name="Soanes D.M."/>
            <person name="van der Giezen M."/>
            <person name="Wahlund T.M."/>
            <person name="Williams B."/>
            <person name="Wilson W."/>
            <person name="Wolfe G."/>
            <person name="Wurch L.L."/>
        </authorList>
    </citation>
    <scope>NUCLEOTIDE SEQUENCE</scope>
</reference>
<evidence type="ECO:0000256" key="5">
    <source>
        <dbReference type="ARBA" id="ARBA00023136"/>
    </source>
</evidence>
<comment type="subcellular location">
    <subcellularLocation>
        <location evidence="1">Membrane</location>
        <topology evidence="1">Multi-pass membrane protein</topology>
    </subcellularLocation>
</comment>
<dbReference type="SUPFAM" id="SSF103473">
    <property type="entry name" value="MFS general substrate transporter"/>
    <property type="match status" value="1"/>
</dbReference>
<evidence type="ECO:0000259" key="8">
    <source>
        <dbReference type="PROSITE" id="PS50850"/>
    </source>
</evidence>
<dbReference type="EnsemblProtists" id="EOD35868">
    <property type="protein sequence ID" value="EOD35868"/>
    <property type="gene ID" value="EMIHUDRAFT_440874"/>
</dbReference>
<keyword evidence="2" id="KW-0813">Transport</keyword>
<organism evidence="9 10">
    <name type="scientific">Emiliania huxleyi (strain CCMP1516)</name>
    <dbReference type="NCBI Taxonomy" id="280463"/>
    <lineage>
        <taxon>Eukaryota</taxon>
        <taxon>Haptista</taxon>
        <taxon>Haptophyta</taxon>
        <taxon>Prymnesiophyceae</taxon>
        <taxon>Isochrysidales</taxon>
        <taxon>Noelaerhabdaceae</taxon>
        <taxon>Emiliania</taxon>
    </lineage>
</organism>
<dbReference type="InterPro" id="IPR005828">
    <property type="entry name" value="MFS_sugar_transport-like"/>
</dbReference>
<dbReference type="Pfam" id="PF00083">
    <property type="entry name" value="Sugar_tr"/>
    <property type="match status" value="1"/>
</dbReference>
<evidence type="ECO:0000256" key="2">
    <source>
        <dbReference type="ARBA" id="ARBA00022448"/>
    </source>
</evidence>
<dbReference type="GO" id="GO:0016020">
    <property type="term" value="C:membrane"/>
    <property type="evidence" value="ECO:0007669"/>
    <property type="project" value="UniProtKB-SubCell"/>
</dbReference>
<dbReference type="AlphaFoldDB" id="A0A0D3KJD3"/>
<feature type="region of interest" description="Disordered" evidence="6">
    <location>
        <begin position="221"/>
        <end position="279"/>
    </location>
</feature>
<dbReference type="Proteomes" id="UP000013827">
    <property type="component" value="Unassembled WGS sequence"/>
</dbReference>
<keyword evidence="5 7" id="KW-0472">Membrane</keyword>
<feature type="transmembrane region" description="Helical" evidence="7">
    <location>
        <begin position="57"/>
        <end position="79"/>
    </location>
</feature>
<dbReference type="InterPro" id="IPR020846">
    <property type="entry name" value="MFS_dom"/>
</dbReference>
<dbReference type="PROSITE" id="PS50850">
    <property type="entry name" value="MFS"/>
    <property type="match status" value="1"/>
</dbReference>
<protein>
    <recommendedName>
        <fullName evidence="8">Major facilitator superfamily (MFS) profile domain-containing protein</fullName>
    </recommendedName>
</protein>
<dbReference type="PROSITE" id="PS00216">
    <property type="entry name" value="SUGAR_TRANSPORT_1"/>
    <property type="match status" value="1"/>
</dbReference>
<dbReference type="InterPro" id="IPR005829">
    <property type="entry name" value="Sugar_transporter_CS"/>
</dbReference>
<evidence type="ECO:0000313" key="10">
    <source>
        <dbReference type="Proteomes" id="UP000013827"/>
    </source>
</evidence>
<dbReference type="eggNOG" id="KOG0253">
    <property type="taxonomic scope" value="Eukaryota"/>
</dbReference>
<sequence length="279" mass="29438">MSNDVVQAIESLPIGRFHHLHLARQICAWACFALCQECAAYIFDALEQQWLLSADDLGYFASAFPAGCVVGSLASAALLDRFGRRPALVAGTAAAAFCGALAAASPRFEALLLLRGAQAASWAYAQAAATAWYAEFLPTAGRGPLIAAVSIGWPVGRGVAISLAAALSWRALLLSSSAALLLLSGLYALAPASPRYLLAAGRHDEARAVVKRMYRAAMSPGERSNLAELRRDHLQPPSPRASPRARRPAAPTSPPTPYELRYGKAWGDASESSRLVGPG</sequence>